<reference evidence="2 3" key="1">
    <citation type="submission" date="2018-06" db="EMBL/GenBank/DDBJ databases">
        <authorList>
            <consortium name="Pathogen Informatics"/>
            <person name="Doyle S."/>
        </authorList>
    </citation>
    <scope>NUCLEOTIDE SEQUENCE [LARGE SCALE GENOMIC DNA]</scope>
    <source>
        <strain evidence="2 3">NCTC5664</strain>
    </source>
</reference>
<evidence type="ECO:0000313" key="3">
    <source>
        <dbReference type="Proteomes" id="UP000254502"/>
    </source>
</evidence>
<organism evidence="2 3">
    <name type="scientific">Staphylococcus aureus</name>
    <dbReference type="NCBI Taxonomy" id="1280"/>
    <lineage>
        <taxon>Bacteria</taxon>
        <taxon>Bacillati</taxon>
        <taxon>Bacillota</taxon>
        <taxon>Bacilli</taxon>
        <taxon>Bacillales</taxon>
        <taxon>Staphylococcaceae</taxon>
        <taxon>Staphylococcus</taxon>
    </lineage>
</organism>
<evidence type="ECO:0000256" key="1">
    <source>
        <dbReference type="ARBA" id="ARBA00022737"/>
    </source>
</evidence>
<name>A0A380E1J6_STAAU</name>
<dbReference type="Gene3D" id="1.20.5.420">
    <property type="entry name" value="Immunoglobulin FC, subunit C"/>
    <property type="match status" value="1"/>
</dbReference>
<dbReference type="Proteomes" id="UP000254502">
    <property type="component" value="Unassembled WGS sequence"/>
</dbReference>
<dbReference type="Pfam" id="PF07554">
    <property type="entry name" value="FIVAR"/>
    <property type="match status" value="1"/>
</dbReference>
<dbReference type="AlphaFoldDB" id="A0A380E1J6"/>
<evidence type="ECO:0000313" key="2">
    <source>
        <dbReference type="EMBL" id="SUK93803.1"/>
    </source>
</evidence>
<dbReference type="EMBL" id="UHAQ01000004">
    <property type="protein sequence ID" value="SUK93803.1"/>
    <property type="molecule type" value="Genomic_DNA"/>
</dbReference>
<dbReference type="SUPFAM" id="SSF46997">
    <property type="entry name" value="Bacterial immunoglobulin/albumin-binding domains"/>
    <property type="match status" value="1"/>
</dbReference>
<accession>A0A380E1J6</accession>
<proteinExistence type="predicted"/>
<sequence length="40" mass="4286">MIAVTAAKTLLDKTAGTNDNKAAVEQALQRVNTAKNSIKW</sequence>
<keyword evidence="1" id="KW-0677">Repeat</keyword>
<gene>
    <name evidence="2" type="primary">ebh_6</name>
    <name evidence="2" type="ORF">NCTC5664_03258</name>
</gene>
<protein>
    <submittedName>
        <fullName evidence="2">Erythrocyte membrane binding protein</fullName>
    </submittedName>
</protein>
<dbReference type="InterPro" id="IPR009063">
    <property type="entry name" value="Ig/albumin-bd_sf"/>
</dbReference>